<keyword evidence="5" id="KW-1185">Reference proteome</keyword>
<dbReference type="PROSITE" id="PS00552">
    <property type="entry name" value="HTH_MERR_1"/>
    <property type="match status" value="1"/>
</dbReference>
<dbReference type="PANTHER" id="PTHR30204">
    <property type="entry name" value="REDOX-CYCLING DRUG-SENSING TRANSCRIPTIONAL ACTIVATOR SOXR"/>
    <property type="match status" value="1"/>
</dbReference>
<accession>A0A8B0SQ14</accession>
<dbReference type="PROSITE" id="PS50937">
    <property type="entry name" value="HTH_MERR_2"/>
    <property type="match status" value="1"/>
</dbReference>
<dbReference type="InterPro" id="IPR000551">
    <property type="entry name" value="MerR-type_HTH_dom"/>
</dbReference>
<keyword evidence="1" id="KW-0238">DNA-binding</keyword>
<dbReference type="PANTHER" id="PTHR30204:SF92">
    <property type="entry name" value="HTH-TYPE TRANSCRIPTIONAL REGULATOR ZNTR"/>
    <property type="match status" value="1"/>
</dbReference>
<dbReference type="PRINTS" id="PR00040">
    <property type="entry name" value="HTHMERR"/>
</dbReference>
<proteinExistence type="predicted"/>
<evidence type="ECO:0000259" key="2">
    <source>
        <dbReference type="PROSITE" id="PS50937"/>
    </source>
</evidence>
<name>A0A8B0SQ14_9GAMM</name>
<evidence type="ECO:0000313" key="3">
    <source>
        <dbReference type="EMBL" id="MBO0611393.1"/>
    </source>
</evidence>
<geneLocation type="plasmid" evidence="4">
    <name>pTfr153</name>
</geneLocation>
<dbReference type="CDD" id="cd04785">
    <property type="entry name" value="HTH_CadR-PbrR-like"/>
    <property type="match status" value="1"/>
</dbReference>
<dbReference type="EMBL" id="JAFMPM010000004">
    <property type="protein sequence ID" value="MBO0611393.1"/>
    <property type="molecule type" value="Genomic_DNA"/>
</dbReference>
<evidence type="ECO:0000313" key="5">
    <source>
        <dbReference type="Proteomes" id="UP000664466"/>
    </source>
</evidence>
<dbReference type="Gene3D" id="1.10.1660.10">
    <property type="match status" value="1"/>
</dbReference>
<reference evidence="3 5" key="1">
    <citation type="submission" date="2021-03" db="EMBL/GenBank/DDBJ databases">
        <title>Draft genome and methylome analysis of Thiotrix fructosivoruns ATCC 49748.</title>
        <authorList>
            <person name="Fomenkov A."/>
            <person name="Grabovich M.Y."/>
            <person name="Roberts R.J."/>
        </authorList>
    </citation>
    <scope>NUCLEOTIDE SEQUENCE [LARGE SCALE GENOMIC DNA]</scope>
    <source>
        <strain evidence="3 5">ATCC 49748</strain>
        <plasmid evidence="3">pTfr153</plasmid>
    </source>
</reference>
<dbReference type="AlphaFoldDB" id="A0A8B0SQ14"/>
<dbReference type="EMBL" id="CP072750">
    <property type="protein sequence ID" value="QTX13039.1"/>
    <property type="molecule type" value="Genomic_DNA"/>
</dbReference>
<evidence type="ECO:0000256" key="1">
    <source>
        <dbReference type="ARBA" id="ARBA00023125"/>
    </source>
</evidence>
<organism evidence="4">
    <name type="scientific">Thiothrix fructosivorans</name>
    <dbReference type="NCBI Taxonomy" id="111770"/>
    <lineage>
        <taxon>Bacteria</taxon>
        <taxon>Pseudomonadati</taxon>
        <taxon>Pseudomonadota</taxon>
        <taxon>Gammaproteobacteria</taxon>
        <taxon>Thiotrichales</taxon>
        <taxon>Thiotrichaceae</taxon>
        <taxon>Thiothrix</taxon>
    </lineage>
</organism>
<dbReference type="RefSeq" id="WP_207249183.1">
    <property type="nucleotide sequence ID" value="NZ_CP072750.1"/>
</dbReference>
<dbReference type="Pfam" id="PF13411">
    <property type="entry name" value="MerR_1"/>
    <property type="match status" value="1"/>
</dbReference>
<protein>
    <submittedName>
        <fullName evidence="4">Helix-turn-helix domain-containing protein</fullName>
    </submittedName>
</protein>
<dbReference type="InterPro" id="IPR009061">
    <property type="entry name" value="DNA-bd_dom_put_sf"/>
</dbReference>
<feature type="domain" description="HTH merR-type" evidence="2">
    <location>
        <begin position="4"/>
        <end position="73"/>
    </location>
</feature>
<gene>
    <name evidence="3" type="ORF">J1836_00375</name>
    <name evidence="4" type="ORF">J1836_020240</name>
</gene>
<dbReference type="SUPFAM" id="SSF46955">
    <property type="entry name" value="Putative DNA-binding domain"/>
    <property type="match status" value="1"/>
</dbReference>
<dbReference type="SMART" id="SM00422">
    <property type="entry name" value="HTH_MERR"/>
    <property type="match status" value="1"/>
</dbReference>
<dbReference type="GO" id="GO:0003700">
    <property type="term" value="F:DNA-binding transcription factor activity"/>
    <property type="evidence" value="ECO:0007669"/>
    <property type="project" value="InterPro"/>
</dbReference>
<dbReference type="GO" id="GO:0003677">
    <property type="term" value="F:DNA binding"/>
    <property type="evidence" value="ECO:0007669"/>
    <property type="project" value="UniProtKB-KW"/>
</dbReference>
<keyword evidence="4" id="KW-0614">Plasmid</keyword>
<reference evidence="4" key="2">
    <citation type="submission" date="2021-04" db="EMBL/GenBank/DDBJ databases">
        <title>Complete Genome and methylome analysis of Thiothrix fructosivorans ATCC 49748.</title>
        <authorList>
            <person name="Fomenkov A."/>
            <person name="Sun L."/>
            <person name="Vincze T."/>
            <person name="Grabovich M.Y."/>
            <person name="Roberts R.J."/>
        </authorList>
    </citation>
    <scope>NUCLEOTIDE SEQUENCE</scope>
    <source>
        <strain evidence="4">ATCC 49748</strain>
        <plasmid evidence="4">pTfr153</plasmid>
    </source>
</reference>
<dbReference type="Proteomes" id="UP000664466">
    <property type="component" value="Unassembled WGS sequence"/>
</dbReference>
<evidence type="ECO:0000313" key="4">
    <source>
        <dbReference type="EMBL" id="QTX13039.1"/>
    </source>
</evidence>
<sequence length="139" mass="15769">MPNHYTIGVLSRESGVKVETIRYYERSGLLSPPARAASGYRRYGEEDIKRLCFIRRGRELGFGMVEIKALLQLADQPQHSCHAADQMVQAHLTEIDAKIRDLQAIRAVLEQIAQCPSQTAEHCYLLETLDQRVCCLLEP</sequence>
<dbReference type="InterPro" id="IPR047057">
    <property type="entry name" value="MerR_fam"/>
</dbReference>